<reference evidence="1 2" key="1">
    <citation type="submission" date="2024-03" db="EMBL/GenBank/DDBJ databases">
        <title>Draft genome sequence of Pseudonocardia nematodicida JCM 31783.</title>
        <authorList>
            <person name="Butdee W."/>
            <person name="Duangmal K."/>
        </authorList>
    </citation>
    <scope>NUCLEOTIDE SEQUENCE [LARGE SCALE GENOMIC DNA]</scope>
    <source>
        <strain evidence="1 2">JCM 31783</strain>
    </source>
</reference>
<dbReference type="Proteomes" id="UP001494902">
    <property type="component" value="Unassembled WGS sequence"/>
</dbReference>
<sequence length="157" mass="16803">MAPDSHGPAGTTDAQRVVTIPELSAPSYLQAVLSVAYKDEHNSVPLTVATPAGLVFGNALHPAAWLRRLGEQLRHLTADDPLNESAEAMAEMFDDLADGRGDENPEWNIPVADIRWIYFADALVVSAGGGQPSYTVPACWQVALRDVTGWTIGLPPT</sequence>
<gene>
    <name evidence="1" type="ORF">WIS52_16560</name>
</gene>
<dbReference type="RefSeq" id="WP_349299154.1">
    <property type="nucleotide sequence ID" value="NZ_JBEDNQ010000006.1"/>
</dbReference>
<name>A0ABV1KC94_9PSEU</name>
<organism evidence="1 2">
    <name type="scientific">Pseudonocardia nematodicida</name>
    <dbReference type="NCBI Taxonomy" id="1206997"/>
    <lineage>
        <taxon>Bacteria</taxon>
        <taxon>Bacillati</taxon>
        <taxon>Actinomycetota</taxon>
        <taxon>Actinomycetes</taxon>
        <taxon>Pseudonocardiales</taxon>
        <taxon>Pseudonocardiaceae</taxon>
        <taxon>Pseudonocardia</taxon>
    </lineage>
</organism>
<proteinExistence type="predicted"/>
<accession>A0ABV1KC94</accession>
<comment type="caution">
    <text evidence="1">The sequence shown here is derived from an EMBL/GenBank/DDBJ whole genome shotgun (WGS) entry which is preliminary data.</text>
</comment>
<evidence type="ECO:0000313" key="2">
    <source>
        <dbReference type="Proteomes" id="UP001494902"/>
    </source>
</evidence>
<dbReference type="EMBL" id="JBEDNQ010000006">
    <property type="protein sequence ID" value="MEQ3552087.1"/>
    <property type="molecule type" value="Genomic_DNA"/>
</dbReference>
<keyword evidence="2" id="KW-1185">Reference proteome</keyword>
<evidence type="ECO:0000313" key="1">
    <source>
        <dbReference type="EMBL" id="MEQ3552087.1"/>
    </source>
</evidence>
<protein>
    <submittedName>
        <fullName evidence="1">Uncharacterized protein</fullName>
    </submittedName>
</protein>